<sequence>MYLFKEGCGPLMYAFHVKEIVSDEMMDLLIPEQSRNDPTFWETKDQRGGSLLLFAIWNPKSHCAVRLKTLKRYMPEESFQKLIQERKPLLYAFYFQERVDNELMRLLISSERDSDASFWRGKDQVEIFLFKLTFFFFFKFIFLIDSNRNSLIQIAILNKRPECLQRLTTLKSHMQRDHWLELLQNKNAVKTCDICFKFIIYEGQDAWELTKKIYADELDTAKEILNFLTKSL</sequence>
<dbReference type="Proteomes" id="UP000023152">
    <property type="component" value="Unassembled WGS sequence"/>
</dbReference>
<gene>
    <name evidence="1" type="ORF">RFI_20565</name>
</gene>
<keyword evidence="2" id="KW-1185">Reference proteome</keyword>
<organism evidence="1 2">
    <name type="scientific">Reticulomyxa filosa</name>
    <dbReference type="NCBI Taxonomy" id="46433"/>
    <lineage>
        <taxon>Eukaryota</taxon>
        <taxon>Sar</taxon>
        <taxon>Rhizaria</taxon>
        <taxon>Retaria</taxon>
        <taxon>Foraminifera</taxon>
        <taxon>Monothalamids</taxon>
        <taxon>Reticulomyxidae</taxon>
        <taxon>Reticulomyxa</taxon>
    </lineage>
</organism>
<reference evidence="1 2" key="1">
    <citation type="journal article" date="2013" name="Curr. Biol.">
        <title>The Genome of the Foraminiferan Reticulomyxa filosa.</title>
        <authorList>
            <person name="Glockner G."/>
            <person name="Hulsmann N."/>
            <person name="Schleicher M."/>
            <person name="Noegel A.A."/>
            <person name="Eichinger L."/>
            <person name="Gallinger C."/>
            <person name="Pawlowski J."/>
            <person name="Sierra R."/>
            <person name="Euteneuer U."/>
            <person name="Pillet L."/>
            <person name="Moustafa A."/>
            <person name="Platzer M."/>
            <person name="Groth M."/>
            <person name="Szafranski K."/>
            <person name="Schliwa M."/>
        </authorList>
    </citation>
    <scope>NUCLEOTIDE SEQUENCE [LARGE SCALE GENOMIC DNA]</scope>
</reference>
<dbReference type="EMBL" id="ASPP01017843">
    <property type="protein sequence ID" value="ETO16774.1"/>
    <property type="molecule type" value="Genomic_DNA"/>
</dbReference>
<protein>
    <submittedName>
        <fullName evidence="1">Uncharacterized protein</fullName>
    </submittedName>
</protein>
<name>X6MSE8_RETFI</name>
<dbReference type="AlphaFoldDB" id="X6MSE8"/>
<evidence type="ECO:0000313" key="2">
    <source>
        <dbReference type="Proteomes" id="UP000023152"/>
    </source>
</evidence>
<proteinExistence type="predicted"/>
<comment type="caution">
    <text evidence="1">The sequence shown here is derived from an EMBL/GenBank/DDBJ whole genome shotgun (WGS) entry which is preliminary data.</text>
</comment>
<accession>X6MSE8</accession>
<evidence type="ECO:0000313" key="1">
    <source>
        <dbReference type="EMBL" id="ETO16774.1"/>
    </source>
</evidence>